<proteinExistence type="predicted"/>
<protein>
    <recommendedName>
        <fullName evidence="4">Transmembrane protein</fullName>
    </recommendedName>
</protein>
<dbReference type="Proteomes" id="UP000195950">
    <property type="component" value="Unassembled WGS sequence"/>
</dbReference>
<evidence type="ECO:0000313" key="2">
    <source>
        <dbReference type="EMBL" id="OUP21280.1"/>
    </source>
</evidence>
<accession>A0A1Y4IQR0</accession>
<comment type="caution">
    <text evidence="2">The sequence shown here is derived from an EMBL/GenBank/DDBJ whole genome shotgun (WGS) entry which is preliminary data.</text>
</comment>
<dbReference type="EMBL" id="NFJX01000003">
    <property type="protein sequence ID" value="OUP21280.1"/>
    <property type="molecule type" value="Genomic_DNA"/>
</dbReference>
<name>A0A1Y4IQR0_PARDI</name>
<dbReference type="RefSeq" id="WP_087343055.1">
    <property type="nucleotide sequence ID" value="NZ_NFJX01000003.1"/>
</dbReference>
<feature type="transmembrane region" description="Helical" evidence="1">
    <location>
        <begin position="12"/>
        <end position="33"/>
    </location>
</feature>
<evidence type="ECO:0008006" key="4">
    <source>
        <dbReference type="Google" id="ProtNLM"/>
    </source>
</evidence>
<gene>
    <name evidence="2" type="ORF">B5F32_05610</name>
</gene>
<dbReference type="AlphaFoldDB" id="A0A1Y4IQR0"/>
<organism evidence="2 3">
    <name type="scientific">Parabacteroides distasonis</name>
    <dbReference type="NCBI Taxonomy" id="823"/>
    <lineage>
        <taxon>Bacteria</taxon>
        <taxon>Pseudomonadati</taxon>
        <taxon>Bacteroidota</taxon>
        <taxon>Bacteroidia</taxon>
        <taxon>Bacteroidales</taxon>
        <taxon>Tannerellaceae</taxon>
        <taxon>Parabacteroides</taxon>
    </lineage>
</organism>
<keyword evidence="1" id="KW-1133">Transmembrane helix</keyword>
<evidence type="ECO:0000313" key="3">
    <source>
        <dbReference type="Proteomes" id="UP000195950"/>
    </source>
</evidence>
<keyword evidence="1" id="KW-0472">Membrane</keyword>
<reference evidence="3" key="1">
    <citation type="submission" date="2017-04" db="EMBL/GenBank/DDBJ databases">
        <title>Function of individual gut microbiota members based on whole genome sequencing of pure cultures obtained from chicken caecum.</title>
        <authorList>
            <person name="Medvecky M."/>
            <person name="Cejkova D."/>
            <person name="Polansky O."/>
            <person name="Karasova D."/>
            <person name="Kubasova T."/>
            <person name="Cizek A."/>
            <person name="Rychlik I."/>
        </authorList>
    </citation>
    <scope>NUCLEOTIDE SEQUENCE [LARGE SCALE GENOMIC DNA]</scope>
    <source>
        <strain evidence="3">An199</strain>
    </source>
</reference>
<sequence length="244" mass="28476">MSFFNKFFSQRTVNIIIGTCICVIIILMTLYFLEVALFTDSSFRGAPRTDTWKSRFERYSEYIGKEEITLSCDTVQGEIFEFRNQLIIPIIEMKQDSLGKHQTVLNFSVSEIDAPVNKLLFPEGLRIYQHKIVSVGHIRLWVIEAKDCFYIFDERKEQPVQAECQSPFSLIFPEEEPLTSEIESEEDNRDIEKQKKTINNPYSSFSLINNHLLIQAKSNKNNLYWLYDMGNGTIRSINQNNTNK</sequence>
<keyword evidence="1" id="KW-0812">Transmembrane</keyword>
<evidence type="ECO:0000256" key="1">
    <source>
        <dbReference type="SAM" id="Phobius"/>
    </source>
</evidence>